<name>A0A8J5RVM1_ZIZPA</name>
<accession>A0A8J5RVM1</accession>
<dbReference type="EMBL" id="JAAALK010000287">
    <property type="protein sequence ID" value="KAG8060971.1"/>
    <property type="molecule type" value="Genomic_DNA"/>
</dbReference>
<organism evidence="2 3">
    <name type="scientific">Zizania palustris</name>
    <name type="common">Northern wild rice</name>
    <dbReference type="NCBI Taxonomy" id="103762"/>
    <lineage>
        <taxon>Eukaryota</taxon>
        <taxon>Viridiplantae</taxon>
        <taxon>Streptophyta</taxon>
        <taxon>Embryophyta</taxon>
        <taxon>Tracheophyta</taxon>
        <taxon>Spermatophyta</taxon>
        <taxon>Magnoliopsida</taxon>
        <taxon>Liliopsida</taxon>
        <taxon>Poales</taxon>
        <taxon>Poaceae</taxon>
        <taxon>BOP clade</taxon>
        <taxon>Oryzoideae</taxon>
        <taxon>Oryzeae</taxon>
        <taxon>Zizaniinae</taxon>
        <taxon>Zizania</taxon>
    </lineage>
</organism>
<feature type="region of interest" description="Disordered" evidence="1">
    <location>
        <begin position="31"/>
        <end position="66"/>
    </location>
</feature>
<evidence type="ECO:0000256" key="1">
    <source>
        <dbReference type="SAM" id="MobiDB-lite"/>
    </source>
</evidence>
<gene>
    <name evidence="2" type="ORF">GUJ93_ZPchr0002g23144</name>
</gene>
<evidence type="ECO:0000313" key="3">
    <source>
        <dbReference type="Proteomes" id="UP000729402"/>
    </source>
</evidence>
<reference evidence="2" key="2">
    <citation type="submission" date="2021-02" db="EMBL/GenBank/DDBJ databases">
        <authorList>
            <person name="Kimball J.A."/>
            <person name="Haas M.W."/>
            <person name="Macchietto M."/>
            <person name="Kono T."/>
            <person name="Duquette J."/>
            <person name="Shao M."/>
        </authorList>
    </citation>
    <scope>NUCLEOTIDE SEQUENCE</scope>
    <source>
        <tissue evidence="2">Fresh leaf tissue</tissue>
    </source>
</reference>
<evidence type="ECO:0000313" key="2">
    <source>
        <dbReference type="EMBL" id="KAG8060971.1"/>
    </source>
</evidence>
<protein>
    <submittedName>
        <fullName evidence="2">Uncharacterized protein</fullName>
    </submittedName>
</protein>
<reference evidence="2" key="1">
    <citation type="journal article" date="2021" name="bioRxiv">
        <title>Whole Genome Assembly and Annotation of Northern Wild Rice, Zizania palustris L., Supports a Whole Genome Duplication in the Zizania Genus.</title>
        <authorList>
            <person name="Haas M."/>
            <person name="Kono T."/>
            <person name="Macchietto M."/>
            <person name="Millas R."/>
            <person name="McGilp L."/>
            <person name="Shao M."/>
            <person name="Duquette J."/>
            <person name="Hirsch C.N."/>
            <person name="Kimball J."/>
        </authorList>
    </citation>
    <scope>NUCLEOTIDE SEQUENCE</scope>
    <source>
        <tissue evidence="2">Fresh leaf tissue</tissue>
    </source>
</reference>
<keyword evidence="3" id="KW-1185">Reference proteome</keyword>
<dbReference type="AlphaFoldDB" id="A0A8J5RVM1"/>
<dbReference type="Proteomes" id="UP000729402">
    <property type="component" value="Unassembled WGS sequence"/>
</dbReference>
<proteinExistence type="predicted"/>
<sequence>MAVVSTPAFLLVILHDSGGGEKRAVGGRVKRETGGRGKVGGGGRQEKRAAVGRAKRSRGGGFQRAWSKGNGATRFDFLGGKRMVSNLRGIFPF</sequence>
<comment type="caution">
    <text evidence="2">The sequence shown here is derived from an EMBL/GenBank/DDBJ whole genome shotgun (WGS) entry which is preliminary data.</text>
</comment>